<organism evidence="3 4">
    <name type="scientific">Nitrobacter winogradskyi</name>
    <name type="common">Nitrobacter agilis</name>
    <dbReference type="NCBI Taxonomy" id="913"/>
    <lineage>
        <taxon>Bacteria</taxon>
        <taxon>Pseudomonadati</taxon>
        <taxon>Pseudomonadota</taxon>
        <taxon>Alphaproteobacteria</taxon>
        <taxon>Hyphomicrobiales</taxon>
        <taxon>Nitrobacteraceae</taxon>
        <taxon>Nitrobacter</taxon>
    </lineage>
</organism>
<keyword evidence="1" id="KW-0175">Coiled coil</keyword>
<reference evidence="3 4" key="1">
    <citation type="submission" date="2019-06" db="EMBL/GenBank/DDBJ databases">
        <title>Whole genome shotgun sequence of Nitrobacter winogradskyi NBRC 14297.</title>
        <authorList>
            <person name="Hosoyama A."/>
            <person name="Uohara A."/>
            <person name="Ohji S."/>
            <person name="Ichikawa N."/>
        </authorList>
    </citation>
    <scope>NUCLEOTIDE SEQUENCE [LARGE SCALE GENOMIC DNA]</scope>
    <source>
        <strain evidence="3 4">NBRC 14297</strain>
    </source>
</reference>
<proteinExistence type="predicted"/>
<dbReference type="Gene3D" id="1.10.260.40">
    <property type="entry name" value="lambda repressor-like DNA-binding domains"/>
    <property type="match status" value="1"/>
</dbReference>
<dbReference type="RefSeq" id="WP_141383269.1">
    <property type="nucleotide sequence ID" value="NZ_BJNF01000032.1"/>
</dbReference>
<name>A0A4Y3WAE3_NITWI</name>
<dbReference type="OrthoDB" id="8138682at2"/>
<accession>A0A4Y3WAE3</accession>
<sequence>MILPRTPPTLTRLRVKPDEPTEGPPAINADSRPRGSRRLHADSTVALIRRLIETTTLSQRAIAAKTGISQGTISFWARNSGWQRPAFAPRATDTVPTARAGRRLKLRLLAERLQALAERMVRELEETPGVDLDKLMQALQALKMARLEAQGRCGRRKLLSRAETGRDRLSRDEAIRAALKDMHRGGVDIDRAPQEALDLVIDANLPVKKDHPALRQRGKRRR</sequence>
<evidence type="ECO:0000256" key="1">
    <source>
        <dbReference type="SAM" id="Coils"/>
    </source>
</evidence>
<dbReference type="AlphaFoldDB" id="A0A4Y3WAE3"/>
<protein>
    <submittedName>
        <fullName evidence="3">Uncharacterized protein</fullName>
    </submittedName>
</protein>
<evidence type="ECO:0000256" key="2">
    <source>
        <dbReference type="SAM" id="MobiDB-lite"/>
    </source>
</evidence>
<feature type="compositionally biased region" description="Low complexity" evidence="2">
    <location>
        <begin position="1"/>
        <end position="12"/>
    </location>
</feature>
<dbReference type="EMBL" id="BJNF01000032">
    <property type="protein sequence ID" value="GEC15575.1"/>
    <property type="molecule type" value="Genomic_DNA"/>
</dbReference>
<evidence type="ECO:0000313" key="4">
    <source>
        <dbReference type="Proteomes" id="UP000318825"/>
    </source>
</evidence>
<dbReference type="InterPro" id="IPR010982">
    <property type="entry name" value="Lambda_DNA-bd_dom_sf"/>
</dbReference>
<dbReference type="GO" id="GO:0003677">
    <property type="term" value="F:DNA binding"/>
    <property type="evidence" value="ECO:0007669"/>
    <property type="project" value="InterPro"/>
</dbReference>
<feature type="coiled-coil region" evidence="1">
    <location>
        <begin position="106"/>
        <end position="152"/>
    </location>
</feature>
<evidence type="ECO:0000313" key="3">
    <source>
        <dbReference type="EMBL" id="GEC15575.1"/>
    </source>
</evidence>
<gene>
    <name evidence="3" type="ORF">NWI01_14670</name>
</gene>
<dbReference type="SUPFAM" id="SSF47413">
    <property type="entry name" value="lambda repressor-like DNA-binding domains"/>
    <property type="match status" value="1"/>
</dbReference>
<feature type="region of interest" description="Disordered" evidence="2">
    <location>
        <begin position="1"/>
        <end position="39"/>
    </location>
</feature>
<comment type="caution">
    <text evidence="3">The sequence shown here is derived from an EMBL/GenBank/DDBJ whole genome shotgun (WGS) entry which is preliminary data.</text>
</comment>
<dbReference type="Proteomes" id="UP000318825">
    <property type="component" value="Unassembled WGS sequence"/>
</dbReference>